<dbReference type="AlphaFoldDB" id="A0A7X9XTU6"/>
<sequence length="474" mass="52325">MADHIRPNPDHRDHDQPPRRPDDGFTFPGTRFAHENPDDPLCDAGLERNSRDLRIAVLACPGGVADVEDHLARIAPRLGLTRGAGLDYCDVGLMLDRLTDLADLLELRPFLPMSHLRLIARAVIPLDDAHLEAFTRRLLRFLAPKRDGQALVGYRSLTSELTRIIGDLQPMARPPDPDDEPVPDPADGADFGIDDRAITYTFWHIGMRADKAREALAIIDAIAAAHQCNRNDALLHALRGTAGEVKVTFNLYRDVAGGPAWMSGPGWLDAVATEEWVSRITGLRIASNGATDGYTPTDAMVAFLEGRDGVCRFPGCNSPAHRDDKDHVANFNKDDPRDGGPTATKNMHCLCRRHHNVKTAKLWDVELHPDGEEVWTSADGKHRYTTVPEGPLAGFGRQTFDQRVTRMAAARADHNAKRIAAEEAAKAKTEQAQDEAMALWPKLYGPDADGTDPETGRPITEEEKRKKYPDVPPF</sequence>
<dbReference type="GO" id="GO:0004519">
    <property type="term" value="F:endonuclease activity"/>
    <property type="evidence" value="ECO:0007669"/>
    <property type="project" value="UniProtKB-KW"/>
</dbReference>
<keyword evidence="3" id="KW-0255">Endonuclease</keyword>
<keyword evidence="5" id="KW-1185">Reference proteome</keyword>
<feature type="region of interest" description="Disordered" evidence="1">
    <location>
        <begin position="1"/>
        <end position="25"/>
    </location>
</feature>
<reference evidence="2" key="3">
    <citation type="submission" date="2024-01" db="EMBL/GenBank/DDBJ databases">
        <authorList>
            <person name="De La Cruz K.F."/>
            <person name="Townsend E.C."/>
            <person name="Salamzade R."/>
            <person name="Kalan L.R."/>
        </authorList>
    </citation>
    <scope>NUCLEOTIDE SEQUENCE</scope>
    <source>
        <strain evidence="2">LK2569</strain>
    </source>
</reference>
<dbReference type="InterPro" id="IPR003615">
    <property type="entry name" value="HNH_nuc"/>
</dbReference>
<evidence type="ECO:0000313" key="5">
    <source>
        <dbReference type="Proteomes" id="UP001558353"/>
    </source>
</evidence>
<comment type="caution">
    <text evidence="3">The sequence shown here is derived from an EMBL/GenBank/DDBJ whole genome shotgun (WGS) entry which is preliminary data.</text>
</comment>
<feature type="compositionally biased region" description="Basic and acidic residues" evidence="1">
    <location>
        <begin position="459"/>
        <end position="474"/>
    </location>
</feature>
<dbReference type="Proteomes" id="UP001558353">
    <property type="component" value="Unassembled WGS sequence"/>
</dbReference>
<accession>A0A7X9XTU6</accession>
<evidence type="ECO:0000313" key="3">
    <source>
        <dbReference type="EMBL" id="NMF09710.1"/>
    </source>
</evidence>
<protein>
    <submittedName>
        <fullName evidence="2 3">HNH endonuclease</fullName>
    </submittedName>
</protein>
<reference evidence="2 5" key="2">
    <citation type="journal article" date="2024" name="Fungal Genet. Biol.">
        <title>The porcine skin microbiome exhibits broad fungal antagonism.</title>
        <authorList>
            <person name="De La Cruz K.F."/>
            <person name="Townsend E.C."/>
            <person name="Alex Cheong J.Z."/>
            <person name="Salamzade R."/>
            <person name="Liu A."/>
            <person name="Sandstrom S."/>
            <person name="Davila E."/>
            <person name="Huang L."/>
            <person name="Xu K.H."/>
            <person name="Wu S.Y."/>
            <person name="Meudt J.J."/>
            <person name="Shanmuganayagam D."/>
            <person name="Gibson A.L.F."/>
            <person name="Kalan L.R."/>
        </authorList>
    </citation>
    <scope>NUCLEOTIDE SEQUENCE [LARGE SCALE GENOMIC DNA]</scope>
    <source>
        <strain evidence="2 5">LK2569</strain>
    </source>
</reference>
<keyword evidence="3" id="KW-0378">Hydrolase</keyword>
<evidence type="ECO:0000313" key="2">
    <source>
        <dbReference type="EMBL" id="MEX3528133.1"/>
    </source>
</evidence>
<dbReference type="RefSeq" id="WP_168938020.1">
    <property type="nucleotide sequence ID" value="NZ_JABAGA010000005.1"/>
</dbReference>
<dbReference type="EMBL" id="JABAGA010000005">
    <property type="protein sequence ID" value="NMF09710.1"/>
    <property type="molecule type" value="Genomic_DNA"/>
</dbReference>
<feature type="compositionally biased region" description="Basic and acidic residues" evidence="1">
    <location>
        <begin position="1"/>
        <end position="23"/>
    </location>
</feature>
<dbReference type="CDD" id="cd00085">
    <property type="entry name" value="HNHc"/>
    <property type="match status" value="1"/>
</dbReference>
<evidence type="ECO:0000313" key="4">
    <source>
        <dbReference type="Proteomes" id="UP000589552"/>
    </source>
</evidence>
<dbReference type="EMBL" id="JAYWMA010000003">
    <property type="protein sequence ID" value="MEX3528133.1"/>
    <property type="molecule type" value="Genomic_DNA"/>
</dbReference>
<feature type="region of interest" description="Disordered" evidence="1">
    <location>
        <begin position="442"/>
        <end position="474"/>
    </location>
</feature>
<evidence type="ECO:0000256" key="1">
    <source>
        <dbReference type="SAM" id="MobiDB-lite"/>
    </source>
</evidence>
<name>A0A7X9XTU6_9CORY</name>
<dbReference type="Proteomes" id="UP000589552">
    <property type="component" value="Unassembled WGS sequence"/>
</dbReference>
<gene>
    <name evidence="3" type="ORF">HF852_08900</name>
    <name evidence="2" type="ORF">VVR64_03500</name>
</gene>
<organism evidence="3 4">
    <name type="scientific">Corynebacterium xerosis</name>
    <dbReference type="NCBI Taxonomy" id="1725"/>
    <lineage>
        <taxon>Bacteria</taxon>
        <taxon>Bacillati</taxon>
        <taxon>Actinomycetota</taxon>
        <taxon>Actinomycetes</taxon>
        <taxon>Mycobacteriales</taxon>
        <taxon>Corynebacteriaceae</taxon>
        <taxon>Corynebacterium</taxon>
    </lineage>
</organism>
<reference evidence="3 4" key="1">
    <citation type="submission" date="2020-04" db="EMBL/GenBank/DDBJ databases">
        <authorList>
            <person name="Hitch T.C.A."/>
            <person name="Wylensek D."/>
            <person name="Clavel T."/>
        </authorList>
    </citation>
    <scope>NUCLEOTIDE SEQUENCE [LARGE SCALE GENOMIC DNA]</scope>
    <source>
        <strain evidence="3 4">BL-383-APC-2I</strain>
    </source>
</reference>
<keyword evidence="3" id="KW-0540">Nuclease</keyword>
<proteinExistence type="predicted"/>